<comment type="caution">
    <text evidence="1">The sequence shown here is derived from an EMBL/GenBank/DDBJ whole genome shotgun (WGS) entry which is preliminary data.</text>
</comment>
<dbReference type="EMBL" id="SRMO01000084">
    <property type="protein sequence ID" value="TGG91027.1"/>
    <property type="molecule type" value="Genomic_DNA"/>
</dbReference>
<dbReference type="Proteomes" id="UP000317990">
    <property type="component" value="Unassembled WGS sequence"/>
</dbReference>
<reference evidence="1 2" key="1">
    <citation type="journal article" date="2019" name="mSystems">
        <title>Life at home and on the roam: Genomic adaptions reflect the dual lifestyle of an intracellular, facultative symbiont.</title>
        <authorList>
            <person name="Burgsdorf I."/>
        </authorList>
    </citation>
    <scope>NUCLEOTIDE SEQUENCE [LARGE SCALE GENOMIC DNA]</scope>
    <source>
        <strain evidence="1">277cV</strain>
    </source>
</reference>
<dbReference type="PANTHER" id="PTHR35320:SF1">
    <property type="entry name" value="ATP-DEPENDENT CLP PROTEASE ATP-BINDING SUBUNIT"/>
    <property type="match status" value="1"/>
</dbReference>
<dbReference type="AlphaFoldDB" id="A0A524RLT3"/>
<protein>
    <submittedName>
        <fullName evidence="1">Uncharacterized protein</fullName>
    </submittedName>
</protein>
<organism evidence="1 2">
    <name type="scientific">Aphanocapsa feldmannii 277cV</name>
    <dbReference type="NCBI Taxonomy" id="2507553"/>
    <lineage>
        <taxon>Bacteria</taxon>
        <taxon>Bacillati</taxon>
        <taxon>Cyanobacteriota</taxon>
        <taxon>Cyanophyceae</taxon>
        <taxon>Oscillatoriophycideae</taxon>
        <taxon>Chroococcales</taxon>
        <taxon>Microcystaceae</taxon>
        <taxon>Aphanocapsa</taxon>
    </lineage>
</organism>
<proteinExistence type="predicted"/>
<sequence>MVERGIELRTASGCGLAIGRYPRFSYDASGGGGSCAATPVEQDGRLALAFAPDSLHIPPMDRHSTRCLGLPLPPGLSIAIHPEQLGGWLQPQSGTVALRLDARFRFRVGRLYTAPDLLISTTLTTGESRGALLAATGLPLGPSGAGLLVGVAVVQPSGDGWLDRFLGLPTEALALLRCRFIRLPS</sequence>
<evidence type="ECO:0000313" key="1">
    <source>
        <dbReference type="EMBL" id="TGG91027.1"/>
    </source>
</evidence>
<accession>A0A524RLT3</accession>
<evidence type="ECO:0000313" key="2">
    <source>
        <dbReference type="Proteomes" id="UP000317990"/>
    </source>
</evidence>
<name>A0A524RLT3_9CHRO</name>
<gene>
    <name evidence="1" type="ORF">ERJ67_09045</name>
</gene>
<dbReference type="PANTHER" id="PTHR35320">
    <property type="entry name" value="ATP-DEPENDENT CLP PROTEASE ATP-BINDING SUBUNIT"/>
    <property type="match status" value="1"/>
</dbReference>